<proteinExistence type="predicted"/>
<evidence type="ECO:0000313" key="2">
    <source>
        <dbReference type="Proteomes" id="UP000334990"/>
    </source>
</evidence>
<comment type="caution">
    <text evidence="1">The sequence shown here is derived from an EMBL/GenBank/DDBJ whole genome shotgun (WGS) entry which is preliminary data.</text>
</comment>
<accession>A0A5M3W3L8</accession>
<dbReference type="Proteomes" id="UP000334990">
    <property type="component" value="Unassembled WGS sequence"/>
</dbReference>
<protein>
    <submittedName>
        <fullName evidence="1">Uncharacterized protein</fullName>
    </submittedName>
</protein>
<dbReference type="AlphaFoldDB" id="A0A5M3W3L8"/>
<dbReference type="EMBL" id="BLAD01000053">
    <property type="protein sequence ID" value="GES01883.1"/>
    <property type="molecule type" value="Genomic_DNA"/>
</dbReference>
<reference evidence="1 2" key="1">
    <citation type="submission" date="2019-10" db="EMBL/GenBank/DDBJ databases">
        <title>Whole genome shotgun sequence of Acrocarpospora corrugata NBRC 13972.</title>
        <authorList>
            <person name="Ichikawa N."/>
            <person name="Kimura A."/>
            <person name="Kitahashi Y."/>
            <person name="Komaki H."/>
            <person name="Oguchi A."/>
        </authorList>
    </citation>
    <scope>NUCLEOTIDE SEQUENCE [LARGE SCALE GENOMIC DNA]</scope>
    <source>
        <strain evidence="1 2">NBRC 13972</strain>
    </source>
</reference>
<dbReference type="InterPro" id="IPR045592">
    <property type="entry name" value="DUF6461"/>
</dbReference>
<gene>
    <name evidence="1" type="ORF">Acor_39480</name>
</gene>
<sequence length="353" mass="38358">MHPVDQRYAALVAAGLPSQFCLTWCRENDLDLVAGRFGADVETGLRATEDDIEELEEDDSVEMLYLISVGDWTLALEPGGYQGSRSVVLESVSAGGLALSVFWNGELDNAIGFAVDGELATSFDITDLKRRSGADPDVLDEALAELGLRDGLSLDEIKARALALGEQVSGHALTPESLRASRQAYQISDPLPSPLVPADYLNPREPFLDEPAFVRLIADPSPAAAPELLRELVATVITIADLRGPLPEDVLRLLDHGERFPGERGTLRSQLWQEAGEARQLSAGSPALDLTSHALVVLYRALLPAPVEAADAATREAVRLRTATREDGMRLIVLNRISEHMERAHRRQKPHGL</sequence>
<dbReference type="Pfam" id="PF20062">
    <property type="entry name" value="DUF6461"/>
    <property type="match status" value="1"/>
</dbReference>
<name>A0A5M3W3L8_9ACTN</name>
<organism evidence="1 2">
    <name type="scientific">Acrocarpospora corrugata</name>
    <dbReference type="NCBI Taxonomy" id="35763"/>
    <lineage>
        <taxon>Bacteria</taxon>
        <taxon>Bacillati</taxon>
        <taxon>Actinomycetota</taxon>
        <taxon>Actinomycetes</taxon>
        <taxon>Streptosporangiales</taxon>
        <taxon>Streptosporangiaceae</taxon>
        <taxon>Acrocarpospora</taxon>
    </lineage>
</organism>
<keyword evidence="2" id="KW-1185">Reference proteome</keyword>
<evidence type="ECO:0000313" key="1">
    <source>
        <dbReference type="EMBL" id="GES01883.1"/>
    </source>
</evidence>